<evidence type="ECO:0000259" key="1">
    <source>
        <dbReference type="Pfam" id="PF13439"/>
    </source>
</evidence>
<evidence type="ECO:0000313" key="2">
    <source>
        <dbReference type="EMBL" id="SDW17304.1"/>
    </source>
</evidence>
<evidence type="ECO:0000313" key="3">
    <source>
        <dbReference type="Proteomes" id="UP000199118"/>
    </source>
</evidence>
<dbReference type="STRING" id="356660.SAMN05444336_101317"/>
<keyword evidence="2" id="KW-0808">Transferase</keyword>
<dbReference type="Gene3D" id="3.40.50.2000">
    <property type="entry name" value="Glycogen Phosphorylase B"/>
    <property type="match status" value="2"/>
</dbReference>
<dbReference type="SUPFAM" id="SSF53756">
    <property type="entry name" value="UDP-Glycosyltransferase/glycogen phosphorylase"/>
    <property type="match status" value="1"/>
</dbReference>
<name>A0A1H2RER5_9RHOB</name>
<dbReference type="InterPro" id="IPR028098">
    <property type="entry name" value="Glyco_trans_4-like_N"/>
</dbReference>
<reference evidence="2 3" key="1">
    <citation type="submission" date="2016-10" db="EMBL/GenBank/DDBJ databases">
        <authorList>
            <person name="de Groot N.N."/>
        </authorList>
    </citation>
    <scope>NUCLEOTIDE SEQUENCE [LARGE SCALE GENOMIC DNA]</scope>
    <source>
        <strain evidence="2 3">DSM 17890</strain>
    </source>
</reference>
<dbReference type="Pfam" id="PF13439">
    <property type="entry name" value="Glyco_transf_4"/>
    <property type="match status" value="1"/>
</dbReference>
<organism evidence="2 3">
    <name type="scientific">Albimonas donghaensis</name>
    <dbReference type="NCBI Taxonomy" id="356660"/>
    <lineage>
        <taxon>Bacteria</taxon>
        <taxon>Pseudomonadati</taxon>
        <taxon>Pseudomonadota</taxon>
        <taxon>Alphaproteobacteria</taxon>
        <taxon>Rhodobacterales</taxon>
        <taxon>Paracoccaceae</taxon>
        <taxon>Albimonas</taxon>
    </lineage>
</organism>
<dbReference type="InterPro" id="IPR050194">
    <property type="entry name" value="Glycosyltransferase_grp1"/>
</dbReference>
<protein>
    <submittedName>
        <fullName evidence="2">Glycosyltransferase involved in cell wall bisynthesis</fullName>
    </submittedName>
</protein>
<dbReference type="AlphaFoldDB" id="A0A1H2RER5"/>
<keyword evidence="3" id="KW-1185">Reference proteome</keyword>
<dbReference type="CDD" id="cd03819">
    <property type="entry name" value="GT4_WavL-like"/>
    <property type="match status" value="1"/>
</dbReference>
<dbReference type="Pfam" id="PF13692">
    <property type="entry name" value="Glyco_trans_1_4"/>
    <property type="match status" value="1"/>
</dbReference>
<dbReference type="GO" id="GO:0016758">
    <property type="term" value="F:hexosyltransferase activity"/>
    <property type="evidence" value="ECO:0007669"/>
    <property type="project" value="TreeGrafter"/>
</dbReference>
<sequence>MVLQLTPALESGGVERGTIEIAQALTREGATSLVASRGGRMERMLERAGGRLVRLDIGAKNPLAIRRNAAALERILREERVDIVHARSRAPAWAGWLAARRAGVPFVTTWHGDYSENFPGKRFWNGIMARGRPTIAVSEFIADTIRTRHPEADLVVIPRGADLAQFDPLTIQGARSAGLAERWGLADDPRPVVMLPGRLTRWKGQSHFIDAAAKLRALRGGEDFVFLMVGDDPDSAYGRELAERIRSQGLTGCCAMAGHCDDMAAALKLASVVVSASMEPEAFGRVAVEAQAMGRPVIATDHGGARETVDEGRTGWRYPPGDADALAAAANRALDLDVSAREHMAMAGRARIMQRFSTEAMQRATLQVYADVLARG</sequence>
<dbReference type="Proteomes" id="UP000199118">
    <property type="component" value="Unassembled WGS sequence"/>
</dbReference>
<dbReference type="PANTHER" id="PTHR45947">
    <property type="entry name" value="SULFOQUINOVOSYL TRANSFERASE SQD2"/>
    <property type="match status" value="1"/>
</dbReference>
<accession>A0A1H2RER5</accession>
<feature type="domain" description="Glycosyltransferase subfamily 4-like N-terminal" evidence="1">
    <location>
        <begin position="12"/>
        <end position="164"/>
    </location>
</feature>
<dbReference type="PANTHER" id="PTHR45947:SF3">
    <property type="entry name" value="SULFOQUINOVOSYL TRANSFERASE SQD2"/>
    <property type="match status" value="1"/>
</dbReference>
<gene>
    <name evidence="2" type="ORF">SAMN05444336_101317</name>
</gene>
<dbReference type="EMBL" id="FNMZ01000001">
    <property type="protein sequence ID" value="SDW17304.1"/>
    <property type="molecule type" value="Genomic_DNA"/>
</dbReference>
<proteinExistence type="predicted"/>